<accession>A0A518E2L2</accession>
<dbReference type="CDD" id="cd00408">
    <property type="entry name" value="DHDPS-like"/>
    <property type="match status" value="1"/>
</dbReference>
<dbReference type="InterPro" id="IPR013785">
    <property type="entry name" value="Aldolase_TIM"/>
</dbReference>
<dbReference type="GO" id="GO:0005829">
    <property type="term" value="C:cytosol"/>
    <property type="evidence" value="ECO:0007669"/>
    <property type="project" value="TreeGrafter"/>
</dbReference>
<dbReference type="SUPFAM" id="SSF51569">
    <property type="entry name" value="Aldolase"/>
    <property type="match status" value="1"/>
</dbReference>
<dbReference type="Gene3D" id="3.20.20.70">
    <property type="entry name" value="Aldolase class I"/>
    <property type="match status" value="1"/>
</dbReference>
<dbReference type="EMBL" id="CP036433">
    <property type="protein sequence ID" value="QDU98330.1"/>
    <property type="molecule type" value="Genomic_DNA"/>
</dbReference>
<dbReference type="KEGG" id="lcre:Pla8534_61970"/>
<dbReference type="SMART" id="SM01130">
    <property type="entry name" value="DHDPS"/>
    <property type="match status" value="1"/>
</dbReference>
<gene>
    <name evidence="5" type="primary">araD</name>
    <name evidence="5" type="ORF">Pla8534_61970</name>
</gene>
<dbReference type="EC" id="4.2.1.43" evidence="5"/>
<dbReference type="GO" id="GO:0047449">
    <property type="term" value="F:2-dehydro-3-deoxy-L-arabinonate dehydratase activity"/>
    <property type="evidence" value="ECO:0007669"/>
    <property type="project" value="UniProtKB-EC"/>
</dbReference>
<name>A0A518E2L2_9BACT</name>
<dbReference type="GO" id="GO:0008840">
    <property type="term" value="F:4-hydroxy-tetrahydrodipicolinate synthase activity"/>
    <property type="evidence" value="ECO:0007669"/>
    <property type="project" value="TreeGrafter"/>
</dbReference>
<dbReference type="Pfam" id="PF00701">
    <property type="entry name" value="DHDPS"/>
    <property type="match status" value="1"/>
</dbReference>
<organism evidence="5 6">
    <name type="scientific">Lignipirellula cremea</name>
    <dbReference type="NCBI Taxonomy" id="2528010"/>
    <lineage>
        <taxon>Bacteria</taxon>
        <taxon>Pseudomonadati</taxon>
        <taxon>Planctomycetota</taxon>
        <taxon>Planctomycetia</taxon>
        <taxon>Pirellulales</taxon>
        <taxon>Pirellulaceae</taxon>
        <taxon>Lignipirellula</taxon>
    </lineage>
</organism>
<comment type="similarity">
    <text evidence="1 3">Belongs to the DapA family.</text>
</comment>
<dbReference type="PANTHER" id="PTHR12128:SF66">
    <property type="entry name" value="4-HYDROXY-2-OXOGLUTARATE ALDOLASE, MITOCHONDRIAL"/>
    <property type="match status" value="1"/>
</dbReference>
<evidence type="ECO:0000313" key="5">
    <source>
        <dbReference type="EMBL" id="QDU98330.1"/>
    </source>
</evidence>
<keyword evidence="6" id="KW-1185">Reference proteome</keyword>
<proteinExistence type="inferred from homology"/>
<dbReference type="AlphaFoldDB" id="A0A518E2L2"/>
<evidence type="ECO:0000256" key="4">
    <source>
        <dbReference type="PIRSR" id="PIRSR001365-2"/>
    </source>
</evidence>
<dbReference type="PIRSF" id="PIRSF001365">
    <property type="entry name" value="DHDPS"/>
    <property type="match status" value="1"/>
</dbReference>
<dbReference type="PANTHER" id="PTHR12128">
    <property type="entry name" value="DIHYDRODIPICOLINATE SYNTHASE"/>
    <property type="match status" value="1"/>
</dbReference>
<evidence type="ECO:0000256" key="2">
    <source>
        <dbReference type="ARBA" id="ARBA00023239"/>
    </source>
</evidence>
<evidence type="ECO:0000256" key="1">
    <source>
        <dbReference type="ARBA" id="ARBA00007592"/>
    </source>
</evidence>
<keyword evidence="2 3" id="KW-0456">Lyase</keyword>
<dbReference type="RefSeq" id="WP_145057499.1">
    <property type="nucleotide sequence ID" value="NZ_CP036433.1"/>
</dbReference>
<feature type="binding site" evidence="4">
    <location>
        <position position="209"/>
    </location>
    <ligand>
        <name>pyruvate</name>
        <dbReference type="ChEBI" id="CHEBI:15361"/>
    </ligand>
</feature>
<evidence type="ECO:0000256" key="3">
    <source>
        <dbReference type="PIRNR" id="PIRNR001365"/>
    </source>
</evidence>
<dbReference type="Proteomes" id="UP000317648">
    <property type="component" value="Chromosome"/>
</dbReference>
<sequence>MPFPLAGVLPIVHTPFDANGAIDDASLAREIDFAFAQGASGCGTGMVSEILRLGESERKGLTEKLVAMVAGRGPFFASVGAESIAQAVDLARHAGAAGCDAVMAMPPTLTAPGEAALLEYFSRLAEAVEVPLIVQDASSYVGQAIPLTVYIELLRRFGREKILFKPEAAPLGPNLSALRDATDGQAAIFEGSGGVLLIDSYRRGVQGTMPGMDLLAGIVAIWRALEQGDEETAYRVYFPLAAIVCLQMQAGLDGFLAIEKYLLYGQGVIAHPYRREPVGWSLDEETAAEVDRLAARLQAALPLS</sequence>
<dbReference type="InterPro" id="IPR002220">
    <property type="entry name" value="DapA-like"/>
</dbReference>
<evidence type="ECO:0000313" key="6">
    <source>
        <dbReference type="Proteomes" id="UP000317648"/>
    </source>
</evidence>
<dbReference type="OrthoDB" id="9771791at2"/>
<reference evidence="5 6" key="1">
    <citation type="submission" date="2019-02" db="EMBL/GenBank/DDBJ databases">
        <title>Deep-cultivation of Planctomycetes and their phenomic and genomic characterization uncovers novel biology.</title>
        <authorList>
            <person name="Wiegand S."/>
            <person name="Jogler M."/>
            <person name="Boedeker C."/>
            <person name="Pinto D."/>
            <person name="Vollmers J."/>
            <person name="Rivas-Marin E."/>
            <person name="Kohn T."/>
            <person name="Peeters S.H."/>
            <person name="Heuer A."/>
            <person name="Rast P."/>
            <person name="Oberbeckmann S."/>
            <person name="Bunk B."/>
            <person name="Jeske O."/>
            <person name="Meyerdierks A."/>
            <person name="Storesund J.E."/>
            <person name="Kallscheuer N."/>
            <person name="Luecker S."/>
            <person name="Lage O.M."/>
            <person name="Pohl T."/>
            <person name="Merkel B.J."/>
            <person name="Hornburger P."/>
            <person name="Mueller R.-W."/>
            <person name="Bruemmer F."/>
            <person name="Labrenz M."/>
            <person name="Spormann A.M."/>
            <person name="Op den Camp H."/>
            <person name="Overmann J."/>
            <person name="Amann R."/>
            <person name="Jetten M.S.M."/>
            <person name="Mascher T."/>
            <person name="Medema M.H."/>
            <person name="Devos D.P."/>
            <person name="Kaster A.-K."/>
            <person name="Ovreas L."/>
            <person name="Rohde M."/>
            <person name="Galperin M.Y."/>
            <person name="Jogler C."/>
        </authorList>
    </citation>
    <scope>NUCLEOTIDE SEQUENCE [LARGE SCALE GENOMIC DNA]</scope>
    <source>
        <strain evidence="5 6">Pla85_3_4</strain>
    </source>
</reference>
<protein>
    <submittedName>
        <fullName evidence="5">L-2-keto-3-deoxyarabonate dehydratase</fullName>
        <ecNumber evidence="5">4.2.1.43</ecNumber>
    </submittedName>
</protein>